<keyword evidence="1" id="KW-0812">Transmembrane</keyword>
<organism evidence="2 3">
    <name type="scientific">Stephania yunnanensis</name>
    <dbReference type="NCBI Taxonomy" id="152371"/>
    <lineage>
        <taxon>Eukaryota</taxon>
        <taxon>Viridiplantae</taxon>
        <taxon>Streptophyta</taxon>
        <taxon>Embryophyta</taxon>
        <taxon>Tracheophyta</taxon>
        <taxon>Spermatophyta</taxon>
        <taxon>Magnoliopsida</taxon>
        <taxon>Ranunculales</taxon>
        <taxon>Menispermaceae</taxon>
        <taxon>Menispermoideae</taxon>
        <taxon>Cissampelideae</taxon>
        <taxon>Stephania</taxon>
    </lineage>
</organism>
<dbReference type="Proteomes" id="UP001420932">
    <property type="component" value="Unassembled WGS sequence"/>
</dbReference>
<protein>
    <submittedName>
        <fullName evidence="2">Uncharacterized protein</fullName>
    </submittedName>
</protein>
<evidence type="ECO:0000256" key="1">
    <source>
        <dbReference type="SAM" id="Phobius"/>
    </source>
</evidence>
<evidence type="ECO:0000313" key="2">
    <source>
        <dbReference type="EMBL" id="KAK9081487.1"/>
    </source>
</evidence>
<accession>A0AAP0DYH9</accession>
<comment type="caution">
    <text evidence="2">The sequence shown here is derived from an EMBL/GenBank/DDBJ whole genome shotgun (WGS) entry which is preliminary data.</text>
</comment>
<reference evidence="2 3" key="1">
    <citation type="submission" date="2024-01" db="EMBL/GenBank/DDBJ databases">
        <title>Genome assemblies of Stephania.</title>
        <authorList>
            <person name="Yang L."/>
        </authorList>
    </citation>
    <scope>NUCLEOTIDE SEQUENCE [LARGE SCALE GENOMIC DNA]</scope>
    <source>
        <strain evidence="2">YNDBR</strain>
        <tissue evidence="2">Leaf</tissue>
    </source>
</reference>
<keyword evidence="3" id="KW-1185">Reference proteome</keyword>
<keyword evidence="1" id="KW-1133">Transmembrane helix</keyword>
<evidence type="ECO:0000313" key="3">
    <source>
        <dbReference type="Proteomes" id="UP001420932"/>
    </source>
</evidence>
<dbReference type="PANTHER" id="PTHR37744:SF1">
    <property type="entry name" value="STAR LIPID TRANSFER-LIKE PROTEIN"/>
    <property type="match status" value="1"/>
</dbReference>
<gene>
    <name evidence="2" type="ORF">Syun_030811</name>
</gene>
<dbReference type="AlphaFoldDB" id="A0AAP0DYH9"/>
<keyword evidence="1" id="KW-0472">Membrane</keyword>
<feature type="transmembrane region" description="Helical" evidence="1">
    <location>
        <begin position="15"/>
        <end position="34"/>
    </location>
</feature>
<proteinExistence type="predicted"/>
<name>A0AAP0DYH9_9MAGN</name>
<sequence>MVDRPSCNGRDSGGYWLWALASSTQLVAGVVSYRRGCSGDSRLMPLKAFAVASLFVGAGATSAAGLLNFFGIQKVEHLKELGANIRNGLGVPPRDTTR</sequence>
<feature type="transmembrane region" description="Helical" evidence="1">
    <location>
        <begin position="46"/>
        <end position="70"/>
    </location>
</feature>
<dbReference type="PANTHER" id="PTHR37744">
    <property type="entry name" value="STAR LIPID TRANSFER-LIKE PROTEIN"/>
    <property type="match status" value="1"/>
</dbReference>
<dbReference type="EMBL" id="JBBNAF010000053">
    <property type="protein sequence ID" value="KAK9081487.1"/>
    <property type="molecule type" value="Genomic_DNA"/>
</dbReference>